<gene>
    <name evidence="1" type="ORF">ERS852450_00117</name>
</gene>
<name>A0A173XFG1_9FIRM</name>
<dbReference type="Proteomes" id="UP000095679">
    <property type="component" value="Unassembled WGS sequence"/>
</dbReference>
<organism evidence="1 2">
    <name type="scientific">Anaerobutyricum hallii</name>
    <dbReference type="NCBI Taxonomy" id="39488"/>
    <lineage>
        <taxon>Bacteria</taxon>
        <taxon>Bacillati</taxon>
        <taxon>Bacillota</taxon>
        <taxon>Clostridia</taxon>
        <taxon>Lachnospirales</taxon>
        <taxon>Lachnospiraceae</taxon>
        <taxon>Anaerobutyricum</taxon>
    </lineage>
</organism>
<evidence type="ECO:0000313" key="1">
    <source>
        <dbReference type="EMBL" id="CUN50572.1"/>
    </source>
</evidence>
<sequence length="90" mass="10230">MNFKLTFTNNKGIMEKYGSTQGRSISTNKIVEFIKPLISIDLPNMAAQMRFCLESGEGFKIFPQKISVQGNSPKIYTIKTARSLYVFEEL</sequence>
<proteinExistence type="predicted"/>
<dbReference type="AlphaFoldDB" id="A0A173XFG1"/>
<evidence type="ECO:0000313" key="2">
    <source>
        <dbReference type="Proteomes" id="UP000095679"/>
    </source>
</evidence>
<dbReference type="EMBL" id="CYZL01000001">
    <property type="protein sequence ID" value="CUN50572.1"/>
    <property type="molecule type" value="Genomic_DNA"/>
</dbReference>
<accession>A0A173XFG1</accession>
<reference evidence="1 2" key="1">
    <citation type="submission" date="2015-09" db="EMBL/GenBank/DDBJ databases">
        <authorList>
            <consortium name="Pathogen Informatics"/>
        </authorList>
    </citation>
    <scope>NUCLEOTIDE SEQUENCE [LARGE SCALE GENOMIC DNA]</scope>
    <source>
        <strain evidence="1 2">2789STDY5834835</strain>
    </source>
</reference>
<dbReference type="RefSeq" id="WP_055297803.1">
    <property type="nucleotide sequence ID" value="NZ_BLYK01000002.1"/>
</dbReference>
<protein>
    <submittedName>
        <fullName evidence="1">Uncharacterized protein</fullName>
    </submittedName>
</protein>